<dbReference type="InterPro" id="IPR051383">
    <property type="entry name" value="COX19"/>
</dbReference>
<proteinExistence type="inferred from homology"/>
<evidence type="ECO:0000313" key="8">
    <source>
        <dbReference type="Proteomes" id="UP000758603"/>
    </source>
</evidence>
<name>A0A9P9A3K2_9PEZI</name>
<evidence type="ECO:0008006" key="9">
    <source>
        <dbReference type="Google" id="ProtNLM"/>
    </source>
</evidence>
<feature type="compositionally biased region" description="Gly residues" evidence="6">
    <location>
        <begin position="1"/>
        <end position="11"/>
    </location>
</feature>
<organism evidence="7 8">
    <name type="scientific">Truncatella angustata</name>
    <dbReference type="NCBI Taxonomy" id="152316"/>
    <lineage>
        <taxon>Eukaryota</taxon>
        <taxon>Fungi</taxon>
        <taxon>Dikarya</taxon>
        <taxon>Ascomycota</taxon>
        <taxon>Pezizomycotina</taxon>
        <taxon>Sordariomycetes</taxon>
        <taxon>Xylariomycetidae</taxon>
        <taxon>Amphisphaeriales</taxon>
        <taxon>Sporocadaceae</taxon>
        <taxon>Truncatella</taxon>
    </lineage>
</organism>
<keyword evidence="8" id="KW-1185">Reference proteome</keyword>
<dbReference type="GeneID" id="70134662"/>
<comment type="function">
    <text evidence="4">Required for the assembly of mitochondrial cytochrome c oxidase.</text>
</comment>
<dbReference type="GO" id="GO:0033617">
    <property type="term" value="P:mitochondrial respiratory chain complex IV assembly"/>
    <property type="evidence" value="ECO:0007669"/>
    <property type="project" value="TreeGrafter"/>
</dbReference>
<reference evidence="7" key="1">
    <citation type="journal article" date="2021" name="Nat. Commun.">
        <title>Genetic determinants of endophytism in the Arabidopsis root mycobiome.</title>
        <authorList>
            <person name="Mesny F."/>
            <person name="Miyauchi S."/>
            <person name="Thiergart T."/>
            <person name="Pickel B."/>
            <person name="Atanasova L."/>
            <person name="Karlsson M."/>
            <person name="Huettel B."/>
            <person name="Barry K.W."/>
            <person name="Haridas S."/>
            <person name="Chen C."/>
            <person name="Bauer D."/>
            <person name="Andreopoulos W."/>
            <person name="Pangilinan J."/>
            <person name="LaButti K."/>
            <person name="Riley R."/>
            <person name="Lipzen A."/>
            <person name="Clum A."/>
            <person name="Drula E."/>
            <person name="Henrissat B."/>
            <person name="Kohler A."/>
            <person name="Grigoriev I.V."/>
            <person name="Martin F.M."/>
            <person name="Hacquard S."/>
        </authorList>
    </citation>
    <scope>NUCLEOTIDE SEQUENCE</scope>
    <source>
        <strain evidence="7">MPI-SDFR-AT-0073</strain>
    </source>
</reference>
<evidence type="ECO:0000256" key="4">
    <source>
        <dbReference type="ARBA" id="ARBA00037279"/>
    </source>
</evidence>
<comment type="caution">
    <text evidence="7">The sequence shown here is derived from an EMBL/GenBank/DDBJ whole genome shotgun (WGS) entry which is preliminary data.</text>
</comment>
<accession>A0A9P9A3K2</accession>
<dbReference type="AlphaFoldDB" id="A0A9P9A3K2"/>
<keyword evidence="2" id="KW-0963">Cytoplasm</keyword>
<evidence type="ECO:0000313" key="7">
    <source>
        <dbReference type="EMBL" id="KAH6660243.1"/>
    </source>
</evidence>
<dbReference type="EMBL" id="JAGPXC010000001">
    <property type="protein sequence ID" value="KAH6660243.1"/>
    <property type="molecule type" value="Genomic_DNA"/>
</dbReference>
<keyword evidence="3" id="KW-1015">Disulfide bond</keyword>
<comment type="similarity">
    <text evidence="5">Belongs to the COX19 family.</text>
</comment>
<dbReference type="OrthoDB" id="268594at2759"/>
<dbReference type="Proteomes" id="UP000758603">
    <property type="component" value="Unassembled WGS sequence"/>
</dbReference>
<dbReference type="PANTHER" id="PTHR21107">
    <property type="entry name" value="CYTOCHROME C OXIDASE ASSEMBLY PROTEIN COX19"/>
    <property type="match status" value="1"/>
</dbReference>
<dbReference type="PANTHER" id="PTHR21107:SF2">
    <property type="entry name" value="CYTOCHROME C OXIDASE ASSEMBLY PROTEIN COX19"/>
    <property type="match status" value="1"/>
</dbReference>
<protein>
    <recommendedName>
        <fullName evidence="9">Cytochrome c oxidase assembly protein COX19</fullName>
    </recommendedName>
</protein>
<evidence type="ECO:0000256" key="5">
    <source>
        <dbReference type="ARBA" id="ARBA00038223"/>
    </source>
</evidence>
<evidence type="ECO:0000256" key="2">
    <source>
        <dbReference type="ARBA" id="ARBA00022490"/>
    </source>
</evidence>
<evidence type="ECO:0000256" key="1">
    <source>
        <dbReference type="ARBA" id="ARBA00004496"/>
    </source>
</evidence>
<comment type="subcellular location">
    <subcellularLocation>
        <location evidence="1">Cytoplasm</location>
    </subcellularLocation>
</comment>
<dbReference type="GO" id="GO:0005758">
    <property type="term" value="C:mitochondrial intermembrane space"/>
    <property type="evidence" value="ECO:0007669"/>
    <property type="project" value="TreeGrafter"/>
</dbReference>
<sequence>MSSFGSPGGGTITSKPIPPERGSFPLDHDGECKDVMVNYLKCLKTVKGQNDPACRELAKNYLGCRMERNLMAKDDFKNLGFGTEKPKKEPEKGVKAQVLGGLKSTIWHFTTSFRAGRLRSPAQHSSDINAVATALTAEMSKISTSARHPEAFACHCNVCFFCETRHSPHILTPLYNRSIRKGVNHDPFSETRGSLHEDWRNRELDLFPAFKCNPISPRVTAGALARA</sequence>
<gene>
    <name evidence="7" type="ORF">BKA67DRAFT_641372</name>
</gene>
<evidence type="ECO:0000256" key="6">
    <source>
        <dbReference type="SAM" id="MobiDB-lite"/>
    </source>
</evidence>
<dbReference type="RefSeq" id="XP_045964374.1">
    <property type="nucleotide sequence ID" value="XM_046105771.1"/>
</dbReference>
<feature type="region of interest" description="Disordered" evidence="6">
    <location>
        <begin position="1"/>
        <end position="26"/>
    </location>
</feature>
<dbReference type="PROSITE" id="PS51808">
    <property type="entry name" value="CHCH"/>
    <property type="match status" value="1"/>
</dbReference>
<evidence type="ECO:0000256" key="3">
    <source>
        <dbReference type="ARBA" id="ARBA00023157"/>
    </source>
</evidence>